<protein>
    <submittedName>
        <fullName evidence="1">Uncharacterized protein</fullName>
    </submittedName>
</protein>
<sequence length="200" mass="21691">MSSTPEQPTTDRAQRALAAAGLAVPSDLPVARTRRERHDTSAVSVVRFQRAGYRLGGPHTTAVVTDDGTLLGFTNLTGSAPGDLPNKNDAERVAFSFLRRVDGAHAEALTVQWVDRHDETITDAAGTTQTIAGIKVKTRHADGRYTWVLVGPDARIVTYERGVTWDRDEGRRGTDMWLHDAWVAAHDGSGAPPPPPYART</sequence>
<dbReference type="eggNOG" id="ENOG5032U3P">
    <property type="taxonomic scope" value="Bacteria"/>
</dbReference>
<evidence type="ECO:0000313" key="2">
    <source>
        <dbReference type="Proteomes" id="UP000054537"/>
    </source>
</evidence>
<proteinExistence type="predicted"/>
<dbReference type="RefSeq" id="WP_043531365.1">
    <property type="nucleotide sequence ID" value="NZ_BAABKU010000021.1"/>
</dbReference>
<dbReference type="OrthoDB" id="7061608at2"/>
<accession>A0A0A6UDR7</accession>
<name>A0A0A6UDR7_ACTUT</name>
<comment type="caution">
    <text evidence="1">The sequence shown here is derived from an EMBL/GenBank/DDBJ whole genome shotgun (WGS) entry which is preliminary data.</text>
</comment>
<organism evidence="1 2">
    <name type="scientific">Actinoplanes utahensis</name>
    <dbReference type="NCBI Taxonomy" id="1869"/>
    <lineage>
        <taxon>Bacteria</taxon>
        <taxon>Bacillati</taxon>
        <taxon>Actinomycetota</taxon>
        <taxon>Actinomycetes</taxon>
        <taxon>Micromonosporales</taxon>
        <taxon>Micromonosporaceae</taxon>
        <taxon>Actinoplanes</taxon>
    </lineage>
</organism>
<dbReference type="Proteomes" id="UP000054537">
    <property type="component" value="Unassembled WGS sequence"/>
</dbReference>
<evidence type="ECO:0000313" key="1">
    <source>
        <dbReference type="EMBL" id="KHD73631.1"/>
    </source>
</evidence>
<keyword evidence="2" id="KW-1185">Reference proteome</keyword>
<dbReference type="EMBL" id="JRTT01000129">
    <property type="protein sequence ID" value="KHD73631.1"/>
    <property type="molecule type" value="Genomic_DNA"/>
</dbReference>
<reference evidence="1 2" key="1">
    <citation type="submission" date="2014-10" db="EMBL/GenBank/DDBJ databases">
        <title>Draft genome sequence of Actinoplanes utahensis NRRL 12052.</title>
        <authorList>
            <person name="Velasco-Bucheli B."/>
            <person name="del Cerro C."/>
            <person name="Hormigo D."/>
            <person name="Garcia J.L."/>
            <person name="Acebal C."/>
            <person name="Arroyo M."/>
            <person name="de la Mata I."/>
        </authorList>
    </citation>
    <scope>NUCLEOTIDE SEQUENCE [LARGE SCALE GENOMIC DNA]</scope>
    <source>
        <strain evidence="1 2">NRRL 12052</strain>
    </source>
</reference>
<gene>
    <name evidence="1" type="ORF">MB27_33120</name>
</gene>
<dbReference type="AlphaFoldDB" id="A0A0A6UDR7"/>